<dbReference type="PANTHER" id="PTHR21666">
    <property type="entry name" value="PEPTIDASE-RELATED"/>
    <property type="match status" value="1"/>
</dbReference>
<accession>A0ABN1A4V0</accession>
<keyword evidence="1" id="KW-0175">Coiled coil</keyword>
<dbReference type="Proteomes" id="UP001500740">
    <property type="component" value="Unassembled WGS sequence"/>
</dbReference>
<sequence length="316" mass="35410">MKRVNKWRILVVSDASQKVKHLSLSKFLVFSFMTGIAILTLSLIGSLTFVSQLSNENTQLKQTVVQVEEVLTEQEEQITTYEDDRTEIEMHIEELELLEEQLTEMIATLEPNEITAFDEEGPQGGIELAVDRKDIQPSKSIKEEDETIDLTSLKQSAPSLVDRYENAIDQLEGVKTDLETIPVYWPADTERITSEYGYRSDPFTSTEAYHSGIDLADGWGTEIYATGDGIVSFAGRDGGYGLSVIIDHPNSYETRYAHLGELDVEVGEQVQQGDLIGLMGSTGRSTGVHLHYEIIRSGETVDPYPYMSFLQRVLND</sequence>
<dbReference type="InterPro" id="IPR050570">
    <property type="entry name" value="Cell_wall_metabolism_enzyme"/>
</dbReference>
<keyword evidence="2" id="KW-1133">Transmembrane helix</keyword>
<keyword evidence="2" id="KW-0812">Transmembrane</keyword>
<comment type="caution">
    <text evidence="4">The sequence shown here is derived from an EMBL/GenBank/DDBJ whole genome shotgun (WGS) entry which is preliminary data.</text>
</comment>
<feature type="transmembrane region" description="Helical" evidence="2">
    <location>
        <begin position="27"/>
        <end position="50"/>
    </location>
</feature>
<keyword evidence="5" id="KW-1185">Reference proteome</keyword>
<evidence type="ECO:0000256" key="1">
    <source>
        <dbReference type="SAM" id="Coils"/>
    </source>
</evidence>
<keyword evidence="2" id="KW-0472">Membrane</keyword>
<evidence type="ECO:0000259" key="3">
    <source>
        <dbReference type="Pfam" id="PF01551"/>
    </source>
</evidence>
<protein>
    <submittedName>
        <fullName evidence="4">M23 family metallopeptidase</fullName>
    </submittedName>
</protein>
<dbReference type="RefSeq" id="WP_343783918.1">
    <property type="nucleotide sequence ID" value="NZ_BAAACZ010000019.1"/>
</dbReference>
<dbReference type="InterPro" id="IPR011055">
    <property type="entry name" value="Dup_hybrid_motif"/>
</dbReference>
<name>A0ABN1A4V0_9BACI</name>
<dbReference type="InterPro" id="IPR016047">
    <property type="entry name" value="M23ase_b-sheet_dom"/>
</dbReference>
<dbReference type="SUPFAM" id="SSF51261">
    <property type="entry name" value="Duplicated hybrid motif"/>
    <property type="match status" value="1"/>
</dbReference>
<dbReference type="EMBL" id="BAAACZ010000019">
    <property type="protein sequence ID" value="GAA0467589.1"/>
    <property type="molecule type" value="Genomic_DNA"/>
</dbReference>
<reference evidence="4 5" key="1">
    <citation type="journal article" date="2019" name="Int. J. Syst. Evol. Microbiol.">
        <title>The Global Catalogue of Microorganisms (GCM) 10K type strain sequencing project: providing services to taxonomists for standard genome sequencing and annotation.</title>
        <authorList>
            <consortium name="The Broad Institute Genomics Platform"/>
            <consortium name="The Broad Institute Genome Sequencing Center for Infectious Disease"/>
            <person name="Wu L."/>
            <person name="Ma J."/>
        </authorList>
    </citation>
    <scope>NUCLEOTIDE SEQUENCE [LARGE SCALE GENOMIC DNA]</scope>
    <source>
        <strain evidence="4 5">JCM 14193</strain>
    </source>
</reference>
<proteinExistence type="predicted"/>
<dbReference type="Gene3D" id="2.70.70.10">
    <property type="entry name" value="Glucose Permease (Domain IIA)"/>
    <property type="match status" value="1"/>
</dbReference>
<gene>
    <name evidence="4" type="ORF">GCM10008935_24410</name>
</gene>
<feature type="domain" description="M23ase beta-sheet core" evidence="3">
    <location>
        <begin position="209"/>
        <end position="303"/>
    </location>
</feature>
<evidence type="ECO:0000313" key="5">
    <source>
        <dbReference type="Proteomes" id="UP001500740"/>
    </source>
</evidence>
<dbReference type="CDD" id="cd12797">
    <property type="entry name" value="M23_peptidase"/>
    <property type="match status" value="1"/>
</dbReference>
<organism evidence="4 5">
    <name type="scientific">Alkalibacillus silvisoli</name>
    <dbReference type="NCBI Taxonomy" id="392823"/>
    <lineage>
        <taxon>Bacteria</taxon>
        <taxon>Bacillati</taxon>
        <taxon>Bacillota</taxon>
        <taxon>Bacilli</taxon>
        <taxon>Bacillales</taxon>
        <taxon>Bacillaceae</taxon>
        <taxon>Alkalibacillus</taxon>
    </lineage>
</organism>
<feature type="coiled-coil region" evidence="1">
    <location>
        <begin position="50"/>
        <end position="108"/>
    </location>
</feature>
<dbReference type="Pfam" id="PF01551">
    <property type="entry name" value="Peptidase_M23"/>
    <property type="match status" value="1"/>
</dbReference>
<dbReference type="PANTHER" id="PTHR21666:SF270">
    <property type="entry name" value="MUREIN HYDROLASE ACTIVATOR ENVC"/>
    <property type="match status" value="1"/>
</dbReference>
<evidence type="ECO:0000256" key="2">
    <source>
        <dbReference type="SAM" id="Phobius"/>
    </source>
</evidence>
<evidence type="ECO:0000313" key="4">
    <source>
        <dbReference type="EMBL" id="GAA0467589.1"/>
    </source>
</evidence>